<dbReference type="AlphaFoldDB" id="K0R8C4"/>
<dbReference type="EMBL" id="AGNL01044506">
    <property type="protein sequence ID" value="EJK49708.1"/>
    <property type="molecule type" value="Genomic_DNA"/>
</dbReference>
<dbReference type="Proteomes" id="UP000266841">
    <property type="component" value="Unassembled WGS sequence"/>
</dbReference>
<organism evidence="2 3">
    <name type="scientific">Thalassiosira oceanica</name>
    <name type="common">Marine diatom</name>
    <dbReference type="NCBI Taxonomy" id="159749"/>
    <lineage>
        <taxon>Eukaryota</taxon>
        <taxon>Sar</taxon>
        <taxon>Stramenopiles</taxon>
        <taxon>Ochrophyta</taxon>
        <taxon>Bacillariophyta</taxon>
        <taxon>Coscinodiscophyceae</taxon>
        <taxon>Thalassiosirophycidae</taxon>
        <taxon>Thalassiosirales</taxon>
        <taxon>Thalassiosiraceae</taxon>
        <taxon>Thalassiosira</taxon>
    </lineage>
</organism>
<proteinExistence type="predicted"/>
<name>K0R8C4_THAOC</name>
<comment type="caution">
    <text evidence="2">The sequence shown here is derived from an EMBL/GenBank/DDBJ whole genome shotgun (WGS) entry which is preliminary data.</text>
</comment>
<feature type="non-terminal residue" evidence="2">
    <location>
        <position position="1"/>
    </location>
</feature>
<evidence type="ECO:0000313" key="3">
    <source>
        <dbReference type="Proteomes" id="UP000266841"/>
    </source>
</evidence>
<reference evidence="2 3" key="1">
    <citation type="journal article" date="2012" name="Genome Biol.">
        <title>Genome and low-iron response of an oceanic diatom adapted to chronic iron limitation.</title>
        <authorList>
            <person name="Lommer M."/>
            <person name="Specht M."/>
            <person name="Roy A.S."/>
            <person name="Kraemer L."/>
            <person name="Andreson R."/>
            <person name="Gutowska M.A."/>
            <person name="Wolf J."/>
            <person name="Bergner S.V."/>
            <person name="Schilhabel M.B."/>
            <person name="Klostermeier U.C."/>
            <person name="Beiko R.G."/>
            <person name="Rosenstiel P."/>
            <person name="Hippler M."/>
            <person name="Laroche J."/>
        </authorList>
    </citation>
    <scope>NUCLEOTIDE SEQUENCE [LARGE SCALE GENOMIC DNA]</scope>
    <source>
        <strain evidence="2 3">CCMP1005</strain>
    </source>
</reference>
<accession>K0R8C4</accession>
<gene>
    <name evidence="2" type="ORF">THAOC_31384</name>
</gene>
<evidence type="ECO:0000256" key="1">
    <source>
        <dbReference type="SAM" id="MobiDB-lite"/>
    </source>
</evidence>
<dbReference type="eggNOG" id="ENOG502SC5Q">
    <property type="taxonomic scope" value="Eukaryota"/>
</dbReference>
<feature type="compositionally biased region" description="Basic residues" evidence="1">
    <location>
        <begin position="109"/>
        <end position="122"/>
    </location>
</feature>
<feature type="region of interest" description="Disordered" evidence="1">
    <location>
        <begin position="87"/>
        <end position="122"/>
    </location>
</feature>
<protein>
    <submittedName>
        <fullName evidence="2">Uncharacterized protein</fullName>
    </submittedName>
</protein>
<keyword evidence="3" id="KW-1185">Reference proteome</keyword>
<evidence type="ECO:0000313" key="2">
    <source>
        <dbReference type="EMBL" id="EJK49708.1"/>
    </source>
</evidence>
<sequence>LGGRQCEFVSAPNSCDDLVVNKTCVVEKTLDTKCKNNRLKCSDFRSNKECQAFIASHRADVGELSKVDPDAEAKAEQAAADLLSELGLEDLEGPSSSAPKKNNQPAASGKKKKRGGKKKGRK</sequence>